<organism evidence="7 8">
    <name type="scientific">Biomphalaria glabrata</name>
    <name type="common">Bloodfluke planorb</name>
    <name type="synonym">Freshwater snail</name>
    <dbReference type="NCBI Taxonomy" id="6526"/>
    <lineage>
        <taxon>Eukaryota</taxon>
        <taxon>Metazoa</taxon>
        <taxon>Spiralia</taxon>
        <taxon>Lophotrochozoa</taxon>
        <taxon>Mollusca</taxon>
        <taxon>Gastropoda</taxon>
        <taxon>Heterobranchia</taxon>
        <taxon>Euthyneura</taxon>
        <taxon>Panpulmonata</taxon>
        <taxon>Hygrophila</taxon>
        <taxon>Lymnaeoidea</taxon>
        <taxon>Planorbidae</taxon>
        <taxon>Biomphalaria</taxon>
    </lineage>
</organism>
<evidence type="ECO:0000256" key="6">
    <source>
        <dbReference type="SAM" id="MobiDB-lite"/>
    </source>
</evidence>
<dbReference type="PANTHER" id="PTHR31328:SF2">
    <property type="entry name" value="BIOGENESIS OF LYSOSOME-RELATED ORGANELLES COMPLEX 1 SUBUNIT 6"/>
    <property type="match status" value="1"/>
</dbReference>
<dbReference type="PIRSF" id="PIRSF037609">
    <property type="entry name" value="BLOC-1_complex_pallidin"/>
    <property type="match status" value="1"/>
</dbReference>
<comment type="function">
    <text evidence="5">Component of the biogenesis of lysosome-related organelles complex-1 (BLOC-1) involved in pigment granule biogenesis.</text>
</comment>
<feature type="compositionally biased region" description="Basic and acidic residues" evidence="6">
    <location>
        <begin position="38"/>
        <end position="54"/>
    </location>
</feature>
<sequence length="192" mass="21689">MDSSKAEPDQIVQDPSLNALETEKDIKDSPESAALECASKEKGSIEIESTKPDGEANEADVSIDSHTIQLLTDGFMAKFLPSLQKAKSTIDQIKNSQSVLIETVSQEISKFTECHALKDLDKTMAKAKLYQSKLMKLRKEMTNLHEKSRKLKKRALKLQQQKQKEELTRAHNLEKEYEKERMLTARLAPASE</sequence>
<dbReference type="RefSeq" id="XP_055873329.1">
    <property type="nucleotide sequence ID" value="XM_056017354.1"/>
</dbReference>
<feature type="compositionally biased region" description="Basic residues" evidence="6">
    <location>
        <begin position="147"/>
        <end position="156"/>
    </location>
</feature>
<keyword evidence="4" id="KW-0963">Cytoplasm</keyword>
<dbReference type="GeneID" id="106075465"/>
<evidence type="ECO:0000256" key="3">
    <source>
        <dbReference type="ARBA" id="ARBA00019579"/>
    </source>
</evidence>
<comment type="similarity">
    <text evidence="2 5">Belongs to the BLOC1S6 family.</text>
</comment>
<protein>
    <recommendedName>
        <fullName evidence="3 5">Biogenesis of lysosome-related organelles complex 1 subunit 6</fullName>
        <shortName evidence="5">BLOC-1 subunit 6</shortName>
    </recommendedName>
</protein>
<dbReference type="AlphaFoldDB" id="A0A9W2ZE33"/>
<feature type="region of interest" description="Disordered" evidence="6">
    <location>
        <begin position="144"/>
        <end position="192"/>
    </location>
</feature>
<accession>A0A9W2ZE33</accession>
<evidence type="ECO:0000313" key="8">
    <source>
        <dbReference type="RefSeq" id="XP_055873329.1"/>
    </source>
</evidence>
<gene>
    <name evidence="8" type="primary">LOC106075465</name>
</gene>
<proteinExistence type="inferred from homology"/>
<feature type="compositionally biased region" description="Basic and acidic residues" evidence="6">
    <location>
        <begin position="21"/>
        <end position="30"/>
    </location>
</feature>
<reference evidence="8" key="1">
    <citation type="submission" date="2025-08" db="UniProtKB">
        <authorList>
            <consortium name="RefSeq"/>
        </authorList>
    </citation>
    <scope>IDENTIFICATION</scope>
</reference>
<name>A0A9W2ZE33_BIOGL</name>
<feature type="compositionally biased region" description="Basic and acidic residues" evidence="6">
    <location>
        <begin position="162"/>
        <end position="183"/>
    </location>
</feature>
<evidence type="ECO:0000256" key="1">
    <source>
        <dbReference type="ARBA" id="ARBA00004496"/>
    </source>
</evidence>
<dbReference type="InterPro" id="IPR028119">
    <property type="entry name" value="Snapin/Pallidin/Snn1"/>
</dbReference>
<feature type="region of interest" description="Disordered" evidence="6">
    <location>
        <begin position="1"/>
        <end position="60"/>
    </location>
</feature>
<keyword evidence="7" id="KW-1185">Reference proteome</keyword>
<evidence type="ECO:0000313" key="7">
    <source>
        <dbReference type="Proteomes" id="UP001165740"/>
    </source>
</evidence>
<dbReference type="Pfam" id="PF14712">
    <property type="entry name" value="Snapin_Pallidin"/>
    <property type="match status" value="1"/>
</dbReference>
<dbReference type="PANTHER" id="PTHR31328">
    <property type="entry name" value="BIOGENESIS OF LYSOSOME-RELATED ORGANELLES COMPLEX 1 SUBUNIT 6"/>
    <property type="match status" value="1"/>
</dbReference>
<evidence type="ECO:0000256" key="5">
    <source>
        <dbReference type="PIRNR" id="PIRNR037609"/>
    </source>
</evidence>
<dbReference type="GO" id="GO:0031083">
    <property type="term" value="C:BLOC-1 complex"/>
    <property type="evidence" value="ECO:0007669"/>
    <property type="project" value="TreeGrafter"/>
</dbReference>
<evidence type="ECO:0000256" key="2">
    <source>
        <dbReference type="ARBA" id="ARBA00005767"/>
    </source>
</evidence>
<dbReference type="InterPro" id="IPR017242">
    <property type="entry name" value="BLOC-1_pallidin"/>
</dbReference>
<evidence type="ECO:0000256" key="4">
    <source>
        <dbReference type="ARBA" id="ARBA00022490"/>
    </source>
</evidence>
<dbReference type="GO" id="GO:0030133">
    <property type="term" value="C:transport vesicle"/>
    <property type="evidence" value="ECO:0007669"/>
    <property type="project" value="TreeGrafter"/>
</dbReference>
<comment type="subcellular location">
    <subcellularLocation>
        <location evidence="1">Cytoplasm</location>
    </subcellularLocation>
</comment>
<dbReference type="Proteomes" id="UP001165740">
    <property type="component" value="Chromosome 18"/>
</dbReference>